<evidence type="ECO:0000313" key="1">
    <source>
        <dbReference type="EMBL" id="KAJ2983809.1"/>
    </source>
</evidence>
<dbReference type="Proteomes" id="UP001143856">
    <property type="component" value="Unassembled WGS sequence"/>
</dbReference>
<reference evidence="1" key="1">
    <citation type="submission" date="2022-10" db="EMBL/GenBank/DDBJ databases">
        <title>Genome Sequence of Xylaria curta.</title>
        <authorList>
            <person name="Buettner E."/>
        </authorList>
    </citation>
    <scope>NUCLEOTIDE SEQUENCE</scope>
    <source>
        <strain evidence="1">Babe10</strain>
    </source>
</reference>
<proteinExistence type="predicted"/>
<keyword evidence="2" id="KW-1185">Reference proteome</keyword>
<protein>
    <submittedName>
        <fullName evidence="1">Uncharacterized protein</fullName>
    </submittedName>
</protein>
<organism evidence="1 2">
    <name type="scientific">Xylaria curta</name>
    <dbReference type="NCBI Taxonomy" id="42375"/>
    <lineage>
        <taxon>Eukaryota</taxon>
        <taxon>Fungi</taxon>
        <taxon>Dikarya</taxon>
        <taxon>Ascomycota</taxon>
        <taxon>Pezizomycotina</taxon>
        <taxon>Sordariomycetes</taxon>
        <taxon>Xylariomycetidae</taxon>
        <taxon>Xylariales</taxon>
        <taxon>Xylariaceae</taxon>
        <taxon>Xylaria</taxon>
    </lineage>
</organism>
<comment type="caution">
    <text evidence="1">The sequence shown here is derived from an EMBL/GenBank/DDBJ whole genome shotgun (WGS) entry which is preliminary data.</text>
</comment>
<evidence type="ECO:0000313" key="2">
    <source>
        <dbReference type="Proteomes" id="UP001143856"/>
    </source>
</evidence>
<sequence>MGSSRLDNFRQFWKNKYKLMSEEHYDEREHYKRVTEAKRQNILDNAQEQWGALYNNSITPPLESDADFNNEARKIEETRDAALKSVKKEFDDHMRTIMRIQRKEVKDHEKAYNEAMTARSFMTASATTTTTSDGTGPIIGAPQTPGTKSVSPAQDRMPPTEDAVPKTTASSEQYQPVPVVPEKHFSCTVQREYTNGQEQYILRYKTENRKAFRKIMESSAGRPLRGETSVDHLTTPVSTVSTTDNSPEAIRTITFDEVYQDGQAE</sequence>
<gene>
    <name evidence="1" type="ORF">NUW58_g6185</name>
</gene>
<name>A0ACC1NY53_9PEZI</name>
<dbReference type="EMBL" id="JAPDGR010001345">
    <property type="protein sequence ID" value="KAJ2983809.1"/>
    <property type="molecule type" value="Genomic_DNA"/>
</dbReference>
<accession>A0ACC1NY53</accession>